<evidence type="ECO:0000259" key="1">
    <source>
        <dbReference type="PROSITE" id="PS50943"/>
    </source>
</evidence>
<accession>A0A1F2PHV2</accession>
<feature type="domain" description="HTH cro/C1-type" evidence="1">
    <location>
        <begin position="18"/>
        <end position="62"/>
    </location>
</feature>
<organism evidence="2 3">
    <name type="scientific">Acetobacterium wieringae</name>
    <dbReference type="NCBI Taxonomy" id="52694"/>
    <lineage>
        <taxon>Bacteria</taxon>
        <taxon>Bacillati</taxon>
        <taxon>Bacillota</taxon>
        <taxon>Clostridia</taxon>
        <taxon>Eubacteriales</taxon>
        <taxon>Eubacteriaceae</taxon>
        <taxon>Acetobacterium</taxon>
    </lineage>
</organism>
<dbReference type="STRING" id="52694.ACWI_20870"/>
<dbReference type="Proteomes" id="UP000176244">
    <property type="component" value="Unassembled WGS sequence"/>
</dbReference>
<dbReference type="CDD" id="cd00093">
    <property type="entry name" value="HTH_XRE"/>
    <property type="match status" value="1"/>
</dbReference>
<dbReference type="EMBL" id="LKEU01000031">
    <property type="protein sequence ID" value="OFV70306.1"/>
    <property type="molecule type" value="Genomic_DNA"/>
</dbReference>
<dbReference type="RefSeq" id="WP_070371385.1">
    <property type="nucleotide sequence ID" value="NZ_LKEU01000031.1"/>
</dbReference>
<sequence>MTLFSKRIEELIIDSGETVASLAAIGGINRTTLQRIKSGERLPTPEFFCNLSRALRLSPIEQDELAQLLEIARVGETVSYSRRQIFDLIEMISELTEYKIPFSKEIDLKVSPLDNKQSAEPLEVYSDPMAVLNLIENSIDQELFSATQPELKLCIPHTESKVYDYIFQQMMGNKKKLNLADVLGFRQQSATDEPGQAVAALRHLIALSLLENINYRSCYYYFSPETSVSMPVTALFPYFILTSDRVITISTDFSQAVLYQDAAIFDLYRTEFERLVARSQTFIEESTDLFEVYTMEQIRQLKHVVEPLPCFAYYIDRELLEANMNKDFPYYQTLLEMAVNHYGNIQRENPNIINVFSLKNLEQFMKDGRLNFPDEVYNVVKPADRLYLLRLVRDDLANNRRSYYAIDEEQIFMNGSTEFSNEQNLIRVILHYRKDNQLVFKAFEIYEPSVVAAFDDFFTSLIKSKYILPKEQTLAELDRLMQICDV</sequence>
<dbReference type="OrthoDB" id="1776793at2"/>
<dbReference type="InterPro" id="IPR010982">
    <property type="entry name" value="Lambda_DNA-bd_dom_sf"/>
</dbReference>
<comment type="caution">
    <text evidence="2">The sequence shown here is derived from an EMBL/GenBank/DDBJ whole genome shotgun (WGS) entry which is preliminary data.</text>
</comment>
<dbReference type="Gene3D" id="1.10.260.40">
    <property type="entry name" value="lambda repressor-like DNA-binding domains"/>
    <property type="match status" value="1"/>
</dbReference>
<evidence type="ECO:0000313" key="2">
    <source>
        <dbReference type="EMBL" id="OFV70306.1"/>
    </source>
</evidence>
<name>A0A1F2PHV2_9FIRM</name>
<dbReference type="AlphaFoldDB" id="A0A1F2PHV2"/>
<dbReference type="PROSITE" id="PS50943">
    <property type="entry name" value="HTH_CROC1"/>
    <property type="match status" value="1"/>
</dbReference>
<proteinExistence type="predicted"/>
<dbReference type="SUPFAM" id="SSF47413">
    <property type="entry name" value="lambda repressor-like DNA-binding domains"/>
    <property type="match status" value="1"/>
</dbReference>
<dbReference type="GO" id="GO:0003677">
    <property type="term" value="F:DNA binding"/>
    <property type="evidence" value="ECO:0007669"/>
    <property type="project" value="InterPro"/>
</dbReference>
<evidence type="ECO:0000313" key="3">
    <source>
        <dbReference type="Proteomes" id="UP000176244"/>
    </source>
</evidence>
<protein>
    <recommendedName>
        <fullName evidence="1">HTH cro/C1-type domain-containing protein</fullName>
    </recommendedName>
</protein>
<dbReference type="InterPro" id="IPR001387">
    <property type="entry name" value="Cro/C1-type_HTH"/>
</dbReference>
<reference evidence="2 3" key="1">
    <citation type="submission" date="2015-09" db="EMBL/GenBank/DDBJ databases">
        <title>Genome sequence of Acetobacterium wieringae DSM 1911.</title>
        <authorList>
            <person name="Poehlein A."/>
            <person name="Bengelsdorf F.R."/>
            <person name="Schiel-Bengelsdorf B."/>
            <person name="Duerre P."/>
            <person name="Daniel R."/>
        </authorList>
    </citation>
    <scope>NUCLEOTIDE SEQUENCE [LARGE SCALE GENOMIC DNA]</scope>
    <source>
        <strain evidence="2 3">DSM 1911</strain>
    </source>
</reference>
<gene>
    <name evidence="2" type="ORF">ACWI_20870</name>
</gene>
<dbReference type="Pfam" id="PF01381">
    <property type="entry name" value="HTH_3"/>
    <property type="match status" value="1"/>
</dbReference>